<name>A0A8J7KD88_9NEIS</name>
<comment type="caution">
    <text evidence="1">The sequence shown here is derived from an EMBL/GenBank/DDBJ whole genome shotgun (WGS) entry which is preliminary data.</text>
</comment>
<dbReference type="RefSeq" id="WP_194115061.1">
    <property type="nucleotide sequence ID" value="NZ_JADFUA010000002.1"/>
</dbReference>
<keyword evidence="2" id="KW-1185">Reference proteome</keyword>
<dbReference type="InterPro" id="IPR011009">
    <property type="entry name" value="Kinase-like_dom_sf"/>
</dbReference>
<organism evidence="1 2">
    <name type="scientific">Chitinilyticum piscinae</name>
    <dbReference type="NCBI Taxonomy" id="2866724"/>
    <lineage>
        <taxon>Bacteria</taxon>
        <taxon>Pseudomonadati</taxon>
        <taxon>Pseudomonadota</taxon>
        <taxon>Betaproteobacteria</taxon>
        <taxon>Neisseriales</taxon>
        <taxon>Chitinibacteraceae</taxon>
        <taxon>Chitinilyticum</taxon>
    </lineage>
</organism>
<dbReference type="Proteomes" id="UP000604481">
    <property type="component" value="Unassembled WGS sequence"/>
</dbReference>
<keyword evidence="1" id="KW-0418">Kinase</keyword>
<dbReference type="AlphaFoldDB" id="A0A8J7KD88"/>
<dbReference type="EMBL" id="JADFUA010000002">
    <property type="protein sequence ID" value="MBE9608544.1"/>
    <property type="molecule type" value="Genomic_DNA"/>
</dbReference>
<dbReference type="SUPFAM" id="SSF56112">
    <property type="entry name" value="Protein kinase-like (PK-like)"/>
    <property type="match status" value="1"/>
</dbReference>
<dbReference type="GO" id="GO:0004674">
    <property type="term" value="F:protein serine/threonine kinase activity"/>
    <property type="evidence" value="ECO:0007669"/>
    <property type="project" value="UniProtKB-KW"/>
</dbReference>
<keyword evidence="1" id="KW-0723">Serine/threonine-protein kinase</keyword>
<sequence>MIESPPPLPAGFLALIDTTLLPAWRLHSLDEHEPVQVTALPAPWQLLGCGNYAAVVTHPDYPDFVVKRYAPGRPGLAEEAGVYARLGEHPAYSRAYHVGADYLVLRRIYGKTLWQCCLDGTPITRQCVADIDAALTWASERQLNPHDVHAKNVMQRDGRGYIVDISDFYKNGECQRWSDFRKVYDWLYAPLLLDDPVPLPLWLLNTLRRGYRKLRKLFGHQR</sequence>
<gene>
    <name evidence="1" type="ORF">INR99_04210</name>
</gene>
<evidence type="ECO:0000313" key="1">
    <source>
        <dbReference type="EMBL" id="MBE9608544.1"/>
    </source>
</evidence>
<keyword evidence="1" id="KW-0808">Transferase</keyword>
<evidence type="ECO:0000313" key="2">
    <source>
        <dbReference type="Proteomes" id="UP000604481"/>
    </source>
</evidence>
<protein>
    <submittedName>
        <fullName evidence="1">Serine/threonine protein kinase</fullName>
    </submittedName>
</protein>
<proteinExistence type="predicted"/>
<reference evidence="1 2" key="1">
    <citation type="submission" date="2020-10" db="EMBL/GenBank/DDBJ databases">
        <title>The genome sequence of Chitinilyticum litopenaei 4Y14.</title>
        <authorList>
            <person name="Liu Y."/>
        </authorList>
    </citation>
    <scope>NUCLEOTIDE SEQUENCE [LARGE SCALE GENOMIC DNA]</scope>
    <source>
        <strain evidence="1 2">4Y14</strain>
    </source>
</reference>
<accession>A0A8J7KD88</accession>